<accession>A0ABD6TFK5</accession>
<organism evidence="1 2">
    <name type="scientific">Bacillus pseudomycoides</name>
    <dbReference type="NCBI Taxonomy" id="64104"/>
    <lineage>
        <taxon>Bacteria</taxon>
        <taxon>Bacillati</taxon>
        <taxon>Bacillota</taxon>
        <taxon>Bacilli</taxon>
        <taxon>Bacillales</taxon>
        <taxon>Bacillaceae</taxon>
        <taxon>Bacillus</taxon>
        <taxon>Bacillus cereus group</taxon>
    </lineage>
</organism>
<dbReference type="AlphaFoldDB" id="A0ABD6TFK5"/>
<proteinExistence type="predicted"/>
<name>A0ABD6TFK5_9BACI</name>
<protein>
    <submittedName>
        <fullName evidence="1">Uncharacterized protein</fullName>
    </submittedName>
</protein>
<evidence type="ECO:0000313" key="1">
    <source>
        <dbReference type="EMBL" id="PHF04071.1"/>
    </source>
</evidence>
<comment type="caution">
    <text evidence="1">The sequence shown here is derived from an EMBL/GenBank/DDBJ whole genome shotgun (WGS) entry which is preliminary data.</text>
</comment>
<reference evidence="1 2" key="1">
    <citation type="submission" date="2017-09" db="EMBL/GenBank/DDBJ databases">
        <title>Large-scale bioinformatics analysis of Bacillus genomes uncovers conserved roles of natural products in bacterial physiology.</title>
        <authorList>
            <consortium name="Agbiome Team Llc"/>
            <person name="Bleich R.M."/>
            <person name="Grubbs K.J."/>
            <person name="Santa Maria K.C."/>
            <person name="Allen S.E."/>
            <person name="Farag S."/>
            <person name="Shank E.A."/>
            <person name="Bowers A."/>
        </authorList>
    </citation>
    <scope>NUCLEOTIDE SEQUENCE [LARGE SCALE GENOMIC DNA]</scope>
    <source>
        <strain evidence="1 2">AFS037265</strain>
    </source>
</reference>
<dbReference type="Proteomes" id="UP000221918">
    <property type="component" value="Unassembled WGS sequence"/>
</dbReference>
<sequence length="218" mass="25121">METNKNLTINDPKTISYEVDENKIVMSFDGDKTLIIPIEQHSMHDIFNDMQNPSFAELREEWTEFETDKHNLQHAYNNACNECEAAEKNYKQVLIGDALGKNVGSDKNEAMTIQTNARNHVHELSQAMGNFTFNSKYTPEQIKVSYEAAQERLLEHYRTTDSLFAKELTPLISLIVSQAETFNHALTHAEHVMTHDIYFKRGYEKNFTTHFVGSVPMK</sequence>
<dbReference type="EMBL" id="NUTL01000015">
    <property type="protein sequence ID" value="PHF04071.1"/>
    <property type="molecule type" value="Genomic_DNA"/>
</dbReference>
<gene>
    <name evidence="1" type="ORF">COF81_03165</name>
</gene>
<evidence type="ECO:0000313" key="2">
    <source>
        <dbReference type="Proteomes" id="UP000221918"/>
    </source>
</evidence>
<dbReference type="RefSeq" id="WP_098802773.1">
    <property type="nucleotide sequence ID" value="NZ_NUTL01000015.1"/>
</dbReference>